<dbReference type="GO" id="GO:0006313">
    <property type="term" value="P:DNA transposition"/>
    <property type="evidence" value="ECO:0007669"/>
    <property type="project" value="InterPro"/>
</dbReference>
<dbReference type="AlphaFoldDB" id="A0A1H1Z6D4"/>
<evidence type="ECO:0000313" key="4">
    <source>
        <dbReference type="Proteomes" id="UP000199524"/>
    </source>
</evidence>
<dbReference type="InterPro" id="IPR002514">
    <property type="entry name" value="Transposase_8"/>
</dbReference>
<keyword evidence="4" id="KW-1185">Reference proteome</keyword>
<evidence type="ECO:0000313" key="3">
    <source>
        <dbReference type="EMBL" id="SDT29109.1"/>
    </source>
</evidence>
<dbReference type="GO" id="GO:0004803">
    <property type="term" value="F:transposase activity"/>
    <property type="evidence" value="ECO:0007669"/>
    <property type="project" value="InterPro"/>
</dbReference>
<dbReference type="Proteomes" id="UP000199524">
    <property type="component" value="Chromosome I"/>
</dbReference>
<protein>
    <submittedName>
        <fullName evidence="3">Transposase</fullName>
    </submittedName>
</protein>
<reference evidence="4" key="1">
    <citation type="submission" date="2016-10" db="EMBL/GenBank/DDBJ databases">
        <authorList>
            <person name="Varghese N."/>
            <person name="Submissions S."/>
        </authorList>
    </citation>
    <scope>NUCLEOTIDE SEQUENCE [LARGE SCALE GENOMIC DNA]</scope>
    <source>
        <strain evidence="4">ATCC 23835</strain>
    </source>
</reference>
<evidence type="ECO:0000256" key="1">
    <source>
        <dbReference type="ARBA" id="ARBA00009964"/>
    </source>
</evidence>
<gene>
    <name evidence="3" type="ORF">SAMN05216598_4859</name>
</gene>
<feature type="coiled-coil region" evidence="2">
    <location>
        <begin position="62"/>
        <end position="89"/>
    </location>
</feature>
<dbReference type="Pfam" id="PF01527">
    <property type="entry name" value="HTH_Tnp_1"/>
    <property type="match status" value="1"/>
</dbReference>
<dbReference type="InterPro" id="IPR051839">
    <property type="entry name" value="RD_transcriptional_regulator"/>
</dbReference>
<name>A0A1H1Z6D4_9PSED</name>
<comment type="similarity">
    <text evidence="1">Belongs to the transposase 8 family.</text>
</comment>
<dbReference type="InterPro" id="IPR009057">
    <property type="entry name" value="Homeodomain-like_sf"/>
</dbReference>
<dbReference type="PANTHER" id="PTHR33215:SF13">
    <property type="entry name" value="PROTEIN DISTAL ANTENNA"/>
    <property type="match status" value="1"/>
</dbReference>
<dbReference type="PANTHER" id="PTHR33215">
    <property type="entry name" value="PROTEIN DISTAL ANTENNA"/>
    <property type="match status" value="1"/>
</dbReference>
<dbReference type="Gene3D" id="1.10.10.60">
    <property type="entry name" value="Homeodomain-like"/>
    <property type="match status" value="1"/>
</dbReference>
<sequence length="98" mass="11454">MTDKRRTFDDSFKLQVVKMITDQGLAVSQVCRDLNLVDSAVRRWVQQYESEQLGQAGIGKPLTPEQQRIRQLEQENRQLKMDNDVLKKATAFFARELR</sequence>
<dbReference type="GO" id="GO:0003677">
    <property type="term" value="F:DNA binding"/>
    <property type="evidence" value="ECO:0007669"/>
    <property type="project" value="InterPro"/>
</dbReference>
<dbReference type="EMBL" id="LT629777">
    <property type="protein sequence ID" value="SDT29109.1"/>
    <property type="molecule type" value="Genomic_DNA"/>
</dbReference>
<organism evidence="3 4">
    <name type="scientific">Pseudomonas asplenii</name>
    <dbReference type="NCBI Taxonomy" id="53407"/>
    <lineage>
        <taxon>Bacteria</taxon>
        <taxon>Pseudomonadati</taxon>
        <taxon>Pseudomonadota</taxon>
        <taxon>Gammaproteobacteria</taxon>
        <taxon>Pseudomonadales</taxon>
        <taxon>Pseudomonadaceae</taxon>
        <taxon>Pseudomonas</taxon>
    </lineage>
</organism>
<proteinExistence type="inferred from homology"/>
<keyword evidence="2" id="KW-0175">Coiled coil</keyword>
<dbReference type="SUPFAM" id="SSF46689">
    <property type="entry name" value="Homeodomain-like"/>
    <property type="match status" value="1"/>
</dbReference>
<accession>A0A1H1Z6D4</accession>
<evidence type="ECO:0000256" key="2">
    <source>
        <dbReference type="SAM" id="Coils"/>
    </source>
</evidence>